<keyword evidence="2" id="KW-1185">Reference proteome</keyword>
<organism evidence="1 2">
    <name type="scientific">Zobellia amurskyensis</name>
    <dbReference type="NCBI Taxonomy" id="248905"/>
    <lineage>
        <taxon>Bacteria</taxon>
        <taxon>Pseudomonadati</taxon>
        <taxon>Bacteroidota</taxon>
        <taxon>Flavobacteriia</taxon>
        <taxon>Flavobacteriales</taxon>
        <taxon>Flavobacteriaceae</taxon>
        <taxon>Zobellia</taxon>
    </lineage>
</organism>
<evidence type="ECO:0008006" key="3">
    <source>
        <dbReference type="Google" id="ProtNLM"/>
    </source>
</evidence>
<accession>A0A7X2ZUW2</accession>
<evidence type="ECO:0000313" key="2">
    <source>
        <dbReference type="Proteomes" id="UP000540519"/>
    </source>
</evidence>
<evidence type="ECO:0000313" key="1">
    <source>
        <dbReference type="EMBL" id="MUH36789.1"/>
    </source>
</evidence>
<comment type="caution">
    <text evidence="1">The sequence shown here is derived from an EMBL/GenBank/DDBJ whole genome shotgun (WGS) entry which is preliminary data.</text>
</comment>
<name>A0A7X2ZUW2_9FLAO</name>
<reference evidence="1 2" key="1">
    <citation type="journal article" date="2019" name="Mar. Drugs">
        <title>Comparative Genomics and CAZyme Genome Repertoires of Marine Zobellia amurskyensis KMM 3526(T) and Zobellia laminariae KMM 3676(T).</title>
        <authorList>
            <person name="Chernysheva N."/>
            <person name="Bystritskaya E."/>
            <person name="Stenkova A."/>
            <person name="Golovkin I."/>
            <person name="Nedashkovskaya O."/>
            <person name="Isaeva M."/>
        </authorList>
    </citation>
    <scope>NUCLEOTIDE SEQUENCE [LARGE SCALE GENOMIC DNA]</scope>
    <source>
        <strain evidence="1 2">KMM 3526</strain>
    </source>
</reference>
<dbReference type="Proteomes" id="UP000540519">
    <property type="component" value="Unassembled WGS sequence"/>
</dbReference>
<dbReference type="EMBL" id="RCNR01000025">
    <property type="protein sequence ID" value="MUH36789.1"/>
    <property type="molecule type" value="Genomic_DNA"/>
</dbReference>
<sequence length="129" mass="14939">MLFYFCNACAEKDNEYIWKTKEVNVSAYNSVHWQTDNEPSVAAWGDTLLPGMKVIAVSKDLLNLGLDRGTQVKIKGLDGIYVVMDKMNSRWKNKIDVYMGTDVEKARDWGKKKIKIEYRVKREADIKEE</sequence>
<protein>
    <recommendedName>
        <fullName evidence="3">3D (Asp-Asp-Asp) domain-containing protein</fullName>
    </recommendedName>
</protein>
<proteinExistence type="predicted"/>
<dbReference type="CDD" id="cd22784">
    <property type="entry name" value="DPBB_MltA_YuiC-like"/>
    <property type="match status" value="1"/>
</dbReference>
<dbReference type="AlphaFoldDB" id="A0A7X2ZUW2"/>
<dbReference type="OrthoDB" id="5624888at2"/>
<gene>
    <name evidence="1" type="ORF">D9O36_13120</name>
</gene>